<gene>
    <name evidence="1" type="ORF">HDE68_003168</name>
</gene>
<name>A0A7W9E136_9SPHI</name>
<organism evidence="1 2">
    <name type="scientific">Pedobacter cryoconitis</name>
    <dbReference type="NCBI Taxonomy" id="188932"/>
    <lineage>
        <taxon>Bacteria</taxon>
        <taxon>Pseudomonadati</taxon>
        <taxon>Bacteroidota</taxon>
        <taxon>Sphingobacteriia</taxon>
        <taxon>Sphingobacteriales</taxon>
        <taxon>Sphingobacteriaceae</taxon>
        <taxon>Pedobacter</taxon>
    </lineage>
</organism>
<evidence type="ECO:0000313" key="1">
    <source>
        <dbReference type="EMBL" id="MBB5637255.1"/>
    </source>
</evidence>
<dbReference type="SUPFAM" id="SSF52058">
    <property type="entry name" value="L domain-like"/>
    <property type="match status" value="1"/>
</dbReference>
<dbReference type="EMBL" id="JACHCE010000004">
    <property type="protein sequence ID" value="MBB5637255.1"/>
    <property type="molecule type" value="Genomic_DNA"/>
</dbReference>
<dbReference type="RefSeq" id="WP_183883122.1">
    <property type="nucleotide sequence ID" value="NZ_JACHCD010000004.1"/>
</dbReference>
<evidence type="ECO:0000313" key="2">
    <source>
        <dbReference type="Proteomes" id="UP000537204"/>
    </source>
</evidence>
<dbReference type="AlphaFoldDB" id="A0A7W9E136"/>
<proteinExistence type="predicted"/>
<protein>
    <submittedName>
        <fullName evidence="1">Internalin A</fullName>
    </submittedName>
</protein>
<accession>A0A7W9E136</accession>
<dbReference type="Proteomes" id="UP000537204">
    <property type="component" value="Unassembled WGS sequence"/>
</dbReference>
<dbReference type="InterPro" id="IPR032675">
    <property type="entry name" value="LRR_dom_sf"/>
</dbReference>
<comment type="caution">
    <text evidence="1">The sequence shown here is derived from an EMBL/GenBank/DDBJ whole genome shotgun (WGS) entry which is preliminary data.</text>
</comment>
<dbReference type="Gene3D" id="3.80.10.10">
    <property type="entry name" value="Ribonuclease Inhibitor"/>
    <property type="match status" value="2"/>
</dbReference>
<reference evidence="1 2" key="1">
    <citation type="submission" date="2020-08" db="EMBL/GenBank/DDBJ databases">
        <title>Genomic Encyclopedia of Type Strains, Phase IV (KMG-V): Genome sequencing to study the core and pangenomes of soil and plant-associated prokaryotes.</title>
        <authorList>
            <person name="Whitman W."/>
        </authorList>
    </citation>
    <scope>NUCLEOTIDE SEQUENCE [LARGE SCALE GENOMIC DNA]</scope>
    <source>
        <strain evidence="1 2">S3M1</strain>
    </source>
</reference>
<sequence length="284" mass="32198">MKVHSYNEEIEALEVDPQCLDKGISYAEKKNYTAIRISALNNNDGETYDLDLSPFTGQDFITSLIIDDNFKIRDLNFSALYSMKNLKELSFSDRKFKLDFTLLPHLETLYITYNDGMLNLGSLKYLKDLLIVSLSLTDCSILNGLNRLKDLRIIGSFTSLTGITSAAELESLNISYSPKLTDITEINQLKSLQSLHIEKCKALTDFSFLGGNETISDLFISELDSLSFVPGMKALKELNFWDLKDGDLNPVLASESLKEVYFHPSKKHYTHTVKQINQLLPQRI</sequence>